<dbReference type="GO" id="GO:0070814">
    <property type="term" value="P:hydrogen sulfide biosynthetic process"/>
    <property type="evidence" value="ECO:0007669"/>
    <property type="project" value="UniProtKB-UniRule"/>
</dbReference>
<name>A0A803FUG5_9GAMM</name>
<evidence type="ECO:0000256" key="12">
    <source>
        <dbReference type="ARBA" id="ARBA00031393"/>
    </source>
</evidence>
<dbReference type="OrthoDB" id="9804504at2"/>
<comment type="similarity">
    <text evidence="4 14 15">Belongs to the APS kinase family.</text>
</comment>
<evidence type="ECO:0000313" key="17">
    <source>
        <dbReference type="EMBL" id="VFP88789.1"/>
    </source>
</evidence>
<comment type="function">
    <text evidence="2 14 15">Catalyzes the synthesis of activated sulfate.</text>
</comment>
<dbReference type="Pfam" id="PF01583">
    <property type="entry name" value="APS_kinase"/>
    <property type="match status" value="1"/>
</dbReference>
<dbReference type="NCBIfam" id="NF003013">
    <property type="entry name" value="PRK03846.1"/>
    <property type="match status" value="1"/>
</dbReference>
<evidence type="ECO:0000256" key="5">
    <source>
        <dbReference type="ARBA" id="ARBA00012121"/>
    </source>
</evidence>
<evidence type="ECO:0000256" key="15">
    <source>
        <dbReference type="RuleBase" id="RU004347"/>
    </source>
</evidence>
<proteinExistence type="inferred from homology"/>
<comment type="catalytic activity">
    <reaction evidence="1 14 15">
        <text>adenosine 5'-phosphosulfate + ATP = 3'-phosphoadenylyl sulfate + ADP + H(+)</text>
        <dbReference type="Rhea" id="RHEA:24152"/>
        <dbReference type="ChEBI" id="CHEBI:15378"/>
        <dbReference type="ChEBI" id="CHEBI:30616"/>
        <dbReference type="ChEBI" id="CHEBI:58243"/>
        <dbReference type="ChEBI" id="CHEBI:58339"/>
        <dbReference type="ChEBI" id="CHEBI:456216"/>
        <dbReference type="EC" id="2.7.1.25"/>
    </reaction>
</comment>
<dbReference type="EMBL" id="LR217737">
    <property type="protein sequence ID" value="VFP88789.1"/>
    <property type="molecule type" value="Genomic_DNA"/>
</dbReference>
<evidence type="ECO:0000256" key="4">
    <source>
        <dbReference type="ARBA" id="ARBA00007008"/>
    </source>
</evidence>
<feature type="binding site" evidence="14">
    <location>
        <begin position="35"/>
        <end position="42"/>
    </location>
    <ligand>
        <name>ATP</name>
        <dbReference type="ChEBI" id="CHEBI:30616"/>
    </ligand>
</feature>
<dbReference type="SUPFAM" id="SSF52540">
    <property type="entry name" value="P-loop containing nucleoside triphosphate hydrolases"/>
    <property type="match status" value="1"/>
</dbReference>
<sequence>MIQNNQNLMWHSYPITQKEREQLHNHRSAVLWFTGLSGSGKSTVSGSLEKELYQIGIHTYLLDGDNLRHGLCRDLSFSINDRKENIRRIGEVAKLMLDAGLIVLTALISPYTKEREMVRDLIGPDRFIEIFLDTPLSICEQRDPKGLYKKARSGTLSNFTGIESEYQIPLKPDIRLDGEKKIKFLTNEVLNLLKIRNIIRT</sequence>
<dbReference type="InterPro" id="IPR027417">
    <property type="entry name" value="P-loop_NTPase"/>
</dbReference>
<protein>
    <recommendedName>
        <fullName evidence="6 14">Adenylyl-sulfate kinase</fullName>
        <ecNumber evidence="5 14">2.7.1.25</ecNumber>
    </recommendedName>
    <alternativeName>
        <fullName evidence="12 14">APS kinase</fullName>
    </alternativeName>
    <alternativeName>
        <fullName evidence="13 14">ATP adenosine-5'-phosphosulfate 3'-phosphotransferase</fullName>
    </alternativeName>
    <alternativeName>
        <fullName evidence="11 14">Adenosine-5'-phosphosulfate kinase</fullName>
    </alternativeName>
</protein>
<dbReference type="GO" id="GO:0000103">
    <property type="term" value="P:sulfate assimilation"/>
    <property type="evidence" value="ECO:0007669"/>
    <property type="project" value="UniProtKB-UniRule"/>
</dbReference>
<dbReference type="AlphaFoldDB" id="A0A803FUG5"/>
<keyword evidence="8 14" id="KW-0547">Nucleotide-binding</keyword>
<dbReference type="InterPro" id="IPR059117">
    <property type="entry name" value="APS_kinase_dom"/>
</dbReference>
<evidence type="ECO:0000256" key="9">
    <source>
        <dbReference type="ARBA" id="ARBA00022777"/>
    </source>
</evidence>
<organism evidence="17 18">
    <name type="scientific">Candidatus Erwinia haradaeae</name>
    <dbReference type="NCBI Taxonomy" id="1922217"/>
    <lineage>
        <taxon>Bacteria</taxon>
        <taxon>Pseudomonadati</taxon>
        <taxon>Pseudomonadota</taxon>
        <taxon>Gammaproteobacteria</taxon>
        <taxon>Enterobacterales</taxon>
        <taxon>Erwiniaceae</taxon>
        <taxon>Erwinia</taxon>
    </lineage>
</organism>
<dbReference type="NCBIfam" id="TIGR00455">
    <property type="entry name" value="apsK"/>
    <property type="match status" value="1"/>
</dbReference>
<dbReference type="CDD" id="cd02027">
    <property type="entry name" value="APSK"/>
    <property type="match status" value="1"/>
</dbReference>
<comment type="pathway">
    <text evidence="3 14 15">Sulfur metabolism; hydrogen sulfide biosynthesis; sulfite from sulfate: step 2/3.</text>
</comment>
<evidence type="ECO:0000259" key="16">
    <source>
        <dbReference type="Pfam" id="PF01583"/>
    </source>
</evidence>
<keyword evidence="14" id="KW-0597">Phosphoprotein</keyword>
<feature type="domain" description="APS kinase" evidence="16">
    <location>
        <begin position="27"/>
        <end position="177"/>
    </location>
</feature>
<evidence type="ECO:0000256" key="11">
    <source>
        <dbReference type="ARBA" id="ARBA00029724"/>
    </source>
</evidence>
<dbReference type="UniPathway" id="UPA00140">
    <property type="reaction ID" value="UER00205"/>
</dbReference>
<dbReference type="PANTHER" id="PTHR11055:SF63">
    <property type="entry name" value="ADENYLYL-SULFATE KINASE 1, CHLOROPLASTIC"/>
    <property type="match status" value="1"/>
</dbReference>
<reference evidence="17 18" key="1">
    <citation type="submission" date="2019-02" db="EMBL/GenBank/DDBJ databases">
        <authorList>
            <person name="Manzano-Marin A."/>
            <person name="Manzano-Marin A."/>
        </authorList>
    </citation>
    <scope>NUCLEOTIDE SEQUENCE [LARGE SCALE GENOMIC DNA]</scope>
    <source>
        <strain evidence="17 18">ErCipiceae</strain>
    </source>
</reference>
<dbReference type="InterPro" id="IPR002891">
    <property type="entry name" value="APS"/>
</dbReference>
<dbReference type="GO" id="GO:0004020">
    <property type="term" value="F:adenylylsulfate kinase activity"/>
    <property type="evidence" value="ECO:0007669"/>
    <property type="project" value="UniProtKB-UniRule"/>
</dbReference>
<keyword evidence="10 14" id="KW-0067">ATP-binding</keyword>
<evidence type="ECO:0000256" key="7">
    <source>
        <dbReference type="ARBA" id="ARBA00022679"/>
    </source>
</evidence>
<dbReference type="Gene3D" id="3.40.50.300">
    <property type="entry name" value="P-loop containing nucleotide triphosphate hydrolases"/>
    <property type="match status" value="1"/>
</dbReference>
<dbReference type="RefSeq" id="WP_157991215.1">
    <property type="nucleotide sequence ID" value="NZ_LR217737.1"/>
</dbReference>
<evidence type="ECO:0000256" key="10">
    <source>
        <dbReference type="ARBA" id="ARBA00022840"/>
    </source>
</evidence>
<keyword evidence="9 14" id="KW-0418">Kinase</keyword>
<keyword evidence="7 14" id="KW-0808">Transferase</keyword>
<gene>
    <name evidence="14 17" type="primary">cysC</name>
    <name evidence="17" type="ORF">ERCIPICE3303_604</name>
</gene>
<dbReference type="Proteomes" id="UP000294289">
    <property type="component" value="Chromosome"/>
</dbReference>
<evidence type="ECO:0000256" key="6">
    <source>
        <dbReference type="ARBA" id="ARBA00018163"/>
    </source>
</evidence>
<accession>A0A803FUG5</accession>
<evidence type="ECO:0000256" key="1">
    <source>
        <dbReference type="ARBA" id="ARBA00001823"/>
    </source>
</evidence>
<feature type="active site" description="Phosphoserine intermediate" evidence="14">
    <location>
        <position position="109"/>
    </location>
</feature>
<dbReference type="FunFam" id="3.40.50.300:FF:000212">
    <property type="entry name" value="Adenylyl-sulfate kinase"/>
    <property type="match status" value="1"/>
</dbReference>
<evidence type="ECO:0000256" key="13">
    <source>
        <dbReference type="ARBA" id="ARBA00031464"/>
    </source>
</evidence>
<evidence type="ECO:0000256" key="2">
    <source>
        <dbReference type="ARBA" id="ARBA00002632"/>
    </source>
</evidence>
<evidence type="ECO:0000256" key="3">
    <source>
        <dbReference type="ARBA" id="ARBA00004806"/>
    </source>
</evidence>
<evidence type="ECO:0000313" key="18">
    <source>
        <dbReference type="Proteomes" id="UP000294289"/>
    </source>
</evidence>
<dbReference type="GO" id="GO:0005524">
    <property type="term" value="F:ATP binding"/>
    <property type="evidence" value="ECO:0007669"/>
    <property type="project" value="UniProtKB-UniRule"/>
</dbReference>
<evidence type="ECO:0000256" key="14">
    <source>
        <dbReference type="HAMAP-Rule" id="MF_00065"/>
    </source>
</evidence>
<dbReference type="PANTHER" id="PTHR11055">
    <property type="entry name" value="BIFUNCTIONAL 3'-PHOSPHOADENOSINE 5'-PHOSPHOSULFATE SYNTHASE"/>
    <property type="match status" value="1"/>
</dbReference>
<dbReference type="EC" id="2.7.1.25" evidence="5 14"/>
<dbReference type="HAMAP" id="MF_00065">
    <property type="entry name" value="Adenylyl_sulf_kinase"/>
    <property type="match status" value="1"/>
</dbReference>
<evidence type="ECO:0000256" key="8">
    <source>
        <dbReference type="ARBA" id="ARBA00022741"/>
    </source>
</evidence>